<feature type="region of interest" description="Disordered" evidence="1">
    <location>
        <begin position="19"/>
        <end position="41"/>
    </location>
</feature>
<dbReference type="EMBL" id="CP012662">
    <property type="protein sequence ID" value="AMY72109.1"/>
    <property type="molecule type" value="Genomic_DNA"/>
</dbReference>
<geneLocation type="plasmid" evidence="3">
    <name>cai42_Plasmida</name>
</geneLocation>
<gene>
    <name evidence="2" type="ORF">AKL17_1p0108</name>
</gene>
<keyword evidence="2" id="KW-0614">Plasmid</keyword>
<dbReference type="Proteomes" id="UP000076128">
    <property type="component" value="Plasmid pcai42A"/>
</dbReference>
<evidence type="ECO:0000313" key="2">
    <source>
        <dbReference type="EMBL" id="AMY72109.1"/>
    </source>
</evidence>
<evidence type="ECO:0000313" key="3">
    <source>
        <dbReference type="Proteomes" id="UP000076128"/>
    </source>
</evidence>
<evidence type="ECO:0000256" key="1">
    <source>
        <dbReference type="SAM" id="MobiDB-lite"/>
    </source>
</evidence>
<name>A0A165SXB6_9RHOB</name>
<keyword evidence="3" id="KW-1185">Reference proteome</keyword>
<dbReference type="AlphaFoldDB" id="A0A165SXB6"/>
<dbReference type="KEGG" id="daa:AKL17_1p0108"/>
<sequence>MVLKKFATDKICARFYRARPDNPARKAVQNPEKETTPDREA</sequence>
<organism evidence="2 3">
    <name type="scientific">Frigidibacter mobilis</name>
    <dbReference type="NCBI Taxonomy" id="1335048"/>
    <lineage>
        <taxon>Bacteria</taxon>
        <taxon>Pseudomonadati</taxon>
        <taxon>Pseudomonadota</taxon>
        <taxon>Alphaproteobacteria</taxon>
        <taxon>Rhodobacterales</taxon>
        <taxon>Paracoccaceae</taxon>
        <taxon>Frigidibacter</taxon>
    </lineage>
</organism>
<proteinExistence type="predicted"/>
<reference evidence="2 3" key="1">
    <citation type="submission" date="2015-09" db="EMBL/GenBank/DDBJ databases">
        <title>Complete genome sequence of Defluviimonas alba cai42t isolated from an oilfield in Xinjiang.</title>
        <authorList>
            <person name="Geng S."/>
            <person name="Pan X."/>
            <person name="Wu X."/>
        </authorList>
    </citation>
    <scope>NUCLEOTIDE SEQUENCE [LARGE SCALE GENOMIC DNA]</scope>
    <source>
        <strain evidence="3">cai42</strain>
        <plasmid evidence="3">cai42_Plasmida</plasmid>
    </source>
</reference>
<accession>A0A165SXB6</accession>
<feature type="compositionally biased region" description="Basic and acidic residues" evidence="1">
    <location>
        <begin position="31"/>
        <end position="41"/>
    </location>
</feature>
<protein>
    <submittedName>
        <fullName evidence="2">Uncharacterized protein</fullName>
    </submittedName>
</protein>